<name>A0ACC1NZU7_9APHY</name>
<keyword evidence="2" id="KW-1185">Reference proteome</keyword>
<dbReference type="Proteomes" id="UP001144978">
    <property type="component" value="Unassembled WGS sequence"/>
</dbReference>
<gene>
    <name evidence="1" type="ORF">NUW54_g10352</name>
</gene>
<sequence>MGYVPRRTNASCPSIETITNGEHAGLFKESKRAHSRTEMRKPSMHPTMSIQTDAFGHGVQTKIRKRIRSARARPEDFSEAREPLVEREQDKGKYLSSRTSKSRIPTSKAHSALFSIWTSEFRRLPVKNPRAPGFQRYFCVPARGELMEILAKKGRPVGAPLAALEALILRVSRAFCEPCPNELSFRDASIINAVLGAGGPHRGPHLAGRSLSITDKPWIRAFSLAALKEYEPMIAHRVNQLVHVLEKQPGEVIMGKFFNYFVYDFIFGGGSELLRGGDKDNIWHIIEDGLPGCTFLSHVPYLGVYCGRLPILRPAVDHLRSYSMKLVRERLERSSKVKDIFHYLASLLQTTSKNDEGQPDKPAPPVQYLLNEGSLAVLAGSDTTSSALTSLIFCLLTHPAALKRLQSEVDLFYPREDDPCDPKHHREMHFLDTLRDHASLSSASVWQPTSSLSSEERRHAWALLCSRGTMMFLPPYILHRDPRNFSPFPDDFWPERWLVAAGRTSLSDALAHAPADVTEADKQQSFVHNDTAFIPFLHGPANCVGKQLAMQEMRTVVSALIQKFDFSLRPDWDVKEYDKGFKDYYVTTRPDVPVVLRPRF</sequence>
<protein>
    <submittedName>
        <fullName evidence="1">Uncharacterized protein</fullName>
    </submittedName>
</protein>
<evidence type="ECO:0000313" key="1">
    <source>
        <dbReference type="EMBL" id="KAJ2984860.1"/>
    </source>
</evidence>
<accession>A0ACC1NZU7</accession>
<organism evidence="1 2">
    <name type="scientific">Trametes sanguinea</name>
    <dbReference type="NCBI Taxonomy" id="158606"/>
    <lineage>
        <taxon>Eukaryota</taxon>
        <taxon>Fungi</taxon>
        <taxon>Dikarya</taxon>
        <taxon>Basidiomycota</taxon>
        <taxon>Agaricomycotina</taxon>
        <taxon>Agaricomycetes</taxon>
        <taxon>Polyporales</taxon>
        <taxon>Polyporaceae</taxon>
        <taxon>Trametes</taxon>
    </lineage>
</organism>
<comment type="caution">
    <text evidence="1">The sequence shown here is derived from an EMBL/GenBank/DDBJ whole genome shotgun (WGS) entry which is preliminary data.</text>
</comment>
<reference evidence="1" key="1">
    <citation type="submission" date="2022-08" db="EMBL/GenBank/DDBJ databases">
        <title>Genome Sequence of Pycnoporus sanguineus.</title>
        <authorList>
            <person name="Buettner E."/>
        </authorList>
    </citation>
    <scope>NUCLEOTIDE SEQUENCE</scope>
    <source>
        <strain evidence="1">CG-C14</strain>
    </source>
</reference>
<evidence type="ECO:0000313" key="2">
    <source>
        <dbReference type="Proteomes" id="UP001144978"/>
    </source>
</evidence>
<proteinExistence type="predicted"/>
<dbReference type="EMBL" id="JANSHE010003710">
    <property type="protein sequence ID" value="KAJ2984860.1"/>
    <property type="molecule type" value="Genomic_DNA"/>
</dbReference>